<dbReference type="Gene3D" id="3.40.50.1820">
    <property type="entry name" value="alpha/beta hydrolase"/>
    <property type="match status" value="1"/>
</dbReference>
<feature type="domain" description="Peptidase S9 prolyl oligopeptidase catalytic" evidence="1">
    <location>
        <begin position="427"/>
        <end position="628"/>
    </location>
</feature>
<dbReference type="PANTHER" id="PTHR43056">
    <property type="entry name" value="PEPTIDASE S9 PROLYL OLIGOPEPTIDASE"/>
    <property type="match status" value="1"/>
</dbReference>
<dbReference type="SUPFAM" id="SSF53474">
    <property type="entry name" value="alpha/beta-Hydrolases"/>
    <property type="match status" value="1"/>
</dbReference>
<evidence type="ECO:0000313" key="2">
    <source>
        <dbReference type="EMBL" id="MBP2328957.1"/>
    </source>
</evidence>
<keyword evidence="2" id="KW-0645">Protease</keyword>
<gene>
    <name evidence="2" type="ORF">JOF56_009342</name>
</gene>
<dbReference type="GO" id="GO:0004177">
    <property type="term" value="F:aminopeptidase activity"/>
    <property type="evidence" value="ECO:0007669"/>
    <property type="project" value="UniProtKB-KW"/>
</dbReference>
<dbReference type="Pfam" id="PF00326">
    <property type="entry name" value="Peptidase_S9"/>
    <property type="match status" value="1"/>
</dbReference>
<dbReference type="EMBL" id="JAGINW010000001">
    <property type="protein sequence ID" value="MBP2328957.1"/>
    <property type="molecule type" value="Genomic_DNA"/>
</dbReference>
<dbReference type="Gene3D" id="2.120.10.30">
    <property type="entry name" value="TolB, C-terminal domain"/>
    <property type="match status" value="1"/>
</dbReference>
<comment type="caution">
    <text evidence="2">The sequence shown here is derived from an EMBL/GenBank/DDBJ whole genome shotgun (WGS) entry which is preliminary data.</text>
</comment>
<name>A0ABS4TX51_9PSEU</name>
<dbReference type="InterPro" id="IPR029058">
    <property type="entry name" value="AB_hydrolase_fold"/>
</dbReference>
<protein>
    <submittedName>
        <fullName evidence="2">Dipeptidyl aminopeptidase/acylaminoacyl peptidase</fullName>
    </submittedName>
</protein>
<keyword evidence="3" id="KW-1185">Reference proteome</keyword>
<keyword evidence="2" id="KW-0031">Aminopeptidase</keyword>
<dbReference type="Proteomes" id="UP001519332">
    <property type="component" value="Unassembled WGS sequence"/>
</dbReference>
<reference evidence="2 3" key="1">
    <citation type="submission" date="2021-03" db="EMBL/GenBank/DDBJ databases">
        <title>Sequencing the genomes of 1000 actinobacteria strains.</title>
        <authorList>
            <person name="Klenk H.-P."/>
        </authorList>
    </citation>
    <scope>NUCLEOTIDE SEQUENCE [LARGE SCALE GENOMIC DNA]</scope>
    <source>
        <strain evidence="2 3">DSM 46670</strain>
    </source>
</reference>
<proteinExistence type="predicted"/>
<organism evidence="2 3">
    <name type="scientific">Kibdelosporangium banguiense</name>
    <dbReference type="NCBI Taxonomy" id="1365924"/>
    <lineage>
        <taxon>Bacteria</taxon>
        <taxon>Bacillati</taxon>
        <taxon>Actinomycetota</taxon>
        <taxon>Actinomycetes</taxon>
        <taxon>Pseudonocardiales</taxon>
        <taxon>Pseudonocardiaceae</taxon>
        <taxon>Kibdelosporangium</taxon>
    </lineage>
</organism>
<sequence length="650" mass="70288">MKQRAPYGTWRSPIDAAALAAEHPVHDAAWVGDDVWWLERKGAEDGRLAVRTHGDGSDPVDVLPAPWDARTRVHEYGGGAWVATPSRDLVFAEFTDQRLYLLTSGETTPAPLTPGGLGFRFGDLAVRDGDVVAVRESHAADALTRDIVRVPLDGSAASDADRITSVVSGSRFLASPRFSPDGTHLAWIAWDHPQMPWDGTQLRVGAVAPDGTVPSWRTLAGSATESIVQPEWADDRTLTMSADPTGWWNLERIDLDGTRVPLHPAHAEYGGAAWLLGSKWHLPLDDGCVLAVKTFGSDRLVRIDPVTGEETELPVALTAIQPLAHRDGRVLVSGGSSTLSQGIRVVDLNTGEMHDVRLSAEMPVGPEWLPIAEQRVFRGLDRDVHALVYPPRSPEAEAPEGELPPYIAFVHGGPTTRSMAPHDLLRKAYFTSRGIGVIDVNYGGSTGYGRDYRESLRGAWGVVDVEDTIAAVSCLAEEGLADLRRLGIRGGSSGGGTVLVALTTSDVFAAGASYFGMADLTRLAQDTHDFESRYLDGLVGPLPDAAALYVERSALSNVDRLRTPVLLLQGLEDPIVPPSQAKLFRDALAAKGVRHAYVEYEGEAHGFRLPATIIDSTEKELAFYGWIMGFQPDGVDPIWPESSMSHNKRP</sequence>
<dbReference type="PANTHER" id="PTHR43056:SF5">
    <property type="entry name" value="PEPTIDASE S9 PROLYL OLIGOPEPTIDASE CATALYTIC DOMAIN-CONTAINING PROTEIN"/>
    <property type="match status" value="1"/>
</dbReference>
<accession>A0ABS4TX51</accession>
<dbReference type="InterPro" id="IPR011042">
    <property type="entry name" value="6-blade_b-propeller_TolB-like"/>
</dbReference>
<evidence type="ECO:0000259" key="1">
    <source>
        <dbReference type="Pfam" id="PF00326"/>
    </source>
</evidence>
<dbReference type="InterPro" id="IPR050585">
    <property type="entry name" value="Xaa-Pro_dipeptidyl-ppase/CocE"/>
</dbReference>
<evidence type="ECO:0000313" key="3">
    <source>
        <dbReference type="Proteomes" id="UP001519332"/>
    </source>
</evidence>
<dbReference type="InterPro" id="IPR001375">
    <property type="entry name" value="Peptidase_S9_cat"/>
</dbReference>
<dbReference type="SUPFAM" id="SSF69322">
    <property type="entry name" value="Tricorn protease domain 2"/>
    <property type="match status" value="1"/>
</dbReference>
<keyword evidence="2" id="KW-0378">Hydrolase</keyword>
<dbReference type="RefSeq" id="WP_209645848.1">
    <property type="nucleotide sequence ID" value="NZ_JAGINW010000001.1"/>
</dbReference>